<organism evidence="1 2">
    <name type="scientific">Pantoea cypripedii</name>
    <name type="common">Pectobacterium cypripedii</name>
    <name type="synonym">Erwinia cypripedii</name>
    <dbReference type="NCBI Taxonomy" id="55209"/>
    <lineage>
        <taxon>Bacteria</taxon>
        <taxon>Pseudomonadati</taxon>
        <taxon>Pseudomonadota</taxon>
        <taxon>Gammaproteobacteria</taxon>
        <taxon>Enterobacterales</taxon>
        <taxon>Erwiniaceae</taxon>
        <taxon>Pantoea</taxon>
    </lineage>
</organism>
<proteinExistence type="predicted"/>
<name>A0A6B9FY61_PANCY</name>
<evidence type="ECO:0000313" key="1">
    <source>
        <dbReference type="EMBL" id="QGY29694.1"/>
    </source>
</evidence>
<sequence>MDKNEILIEIDKVFDYIENIMKSENKGALKALLDDLKRLKNKVMDDSLVNNPLKGFPRRYAEMYNDYLHPITNVLDKMEKYVDIYLDTN</sequence>
<reference evidence="1 2" key="1">
    <citation type="submission" date="2017-11" db="EMBL/GenBank/DDBJ databases">
        <title>Genome sequence of Pantoea cypripedii NE1.</title>
        <authorList>
            <person name="Nascimento F.X."/>
        </authorList>
    </citation>
    <scope>NUCLEOTIDE SEQUENCE [LARGE SCALE GENOMIC DNA]</scope>
    <source>
        <strain evidence="1 2">NE1</strain>
    </source>
</reference>
<dbReference type="EMBL" id="CP024768">
    <property type="protein sequence ID" value="QGY29694.1"/>
    <property type="molecule type" value="Genomic_DNA"/>
</dbReference>
<evidence type="ECO:0000313" key="2">
    <source>
        <dbReference type="Proteomes" id="UP000502005"/>
    </source>
</evidence>
<gene>
    <name evidence="1" type="ORF">CUN67_12440</name>
</gene>
<dbReference type="Proteomes" id="UP000502005">
    <property type="component" value="Chromosome"/>
</dbReference>
<dbReference type="AlphaFoldDB" id="A0A6B9FY61"/>
<protein>
    <submittedName>
        <fullName evidence="1">Uncharacterized protein</fullName>
    </submittedName>
</protein>
<accession>A0A6B9FY61</accession>
<dbReference type="RefSeq" id="WP_208715614.1">
    <property type="nucleotide sequence ID" value="NZ_CP024768.1"/>
</dbReference>